<dbReference type="Gene3D" id="1.10.10.10">
    <property type="entry name" value="Winged helix-like DNA-binding domain superfamily/Winged helix DNA-binding domain"/>
    <property type="match status" value="1"/>
</dbReference>
<dbReference type="InterPro" id="IPR013249">
    <property type="entry name" value="RNA_pol_sigma70_r4_t2"/>
</dbReference>
<dbReference type="PANTHER" id="PTHR30173">
    <property type="entry name" value="SIGMA 19 FACTOR"/>
    <property type="match status" value="1"/>
</dbReference>
<comment type="similarity">
    <text evidence="1">Belongs to the sigma-70 factor family. ECF subfamily.</text>
</comment>
<dbReference type="GO" id="GO:0016987">
    <property type="term" value="F:sigma factor activity"/>
    <property type="evidence" value="ECO:0007669"/>
    <property type="project" value="UniProtKB-KW"/>
</dbReference>
<dbReference type="PANTHER" id="PTHR30173:SF43">
    <property type="entry name" value="ECF RNA POLYMERASE SIGMA FACTOR SIGI-RELATED"/>
    <property type="match status" value="1"/>
</dbReference>
<dbReference type="GO" id="GO:0006352">
    <property type="term" value="P:DNA-templated transcription initiation"/>
    <property type="evidence" value="ECO:0007669"/>
    <property type="project" value="InterPro"/>
</dbReference>
<evidence type="ECO:0000313" key="7">
    <source>
        <dbReference type="Proteomes" id="UP000199063"/>
    </source>
</evidence>
<proteinExistence type="inferred from homology"/>
<keyword evidence="2" id="KW-0805">Transcription regulation</keyword>
<accession>A0A1H0C3D9</accession>
<organism evidence="6 7">
    <name type="scientific">Streptomyces wuyuanensis</name>
    <dbReference type="NCBI Taxonomy" id="1196353"/>
    <lineage>
        <taxon>Bacteria</taxon>
        <taxon>Bacillati</taxon>
        <taxon>Actinomycetota</taxon>
        <taxon>Actinomycetes</taxon>
        <taxon>Kitasatosporales</taxon>
        <taxon>Streptomycetaceae</taxon>
        <taxon>Streptomyces</taxon>
    </lineage>
</organism>
<evidence type="ECO:0000259" key="5">
    <source>
        <dbReference type="Pfam" id="PF08281"/>
    </source>
</evidence>
<dbReference type="Proteomes" id="UP000199063">
    <property type="component" value="Unassembled WGS sequence"/>
</dbReference>
<keyword evidence="4" id="KW-0804">Transcription</keyword>
<evidence type="ECO:0000256" key="4">
    <source>
        <dbReference type="ARBA" id="ARBA00023163"/>
    </source>
</evidence>
<dbReference type="InterPro" id="IPR032710">
    <property type="entry name" value="NTF2-like_dom_sf"/>
</dbReference>
<dbReference type="OrthoDB" id="3298440at2"/>
<dbReference type="GO" id="GO:0003677">
    <property type="term" value="F:DNA binding"/>
    <property type="evidence" value="ECO:0007669"/>
    <property type="project" value="InterPro"/>
</dbReference>
<sequence length="296" mass="31896">MDQDDHAVPLTELLDERRQLLDVAHWMLGSRTEAESVVDETYRRWYGLSGPARARIAGPRAWLVRVTGGICLDRLAVPGRGPVGAAGVRPGTEAVPADAVLEEVDEVLLGALDSLSPEERAAFVLNDVFGMAPGAVSGIVGQPEQECAELVHRARRSLRARRLQPTPPRQHDLVVRAVRQACLTQDAALLTSLLARDVTAYFDGGGKVRALDTPVRGSLQVAHSLLTLLAGCPNTALQARSVNGRTGLVVRYDHEVAAVICLDIAGRQVIQVWTILNPDKLRSWNRRGDASSPPGG</sequence>
<feature type="domain" description="RNA polymerase sigma factor 70 region 4 type 2" evidence="5">
    <location>
        <begin position="107"/>
        <end position="158"/>
    </location>
</feature>
<dbReference type="InterPro" id="IPR036388">
    <property type="entry name" value="WH-like_DNA-bd_sf"/>
</dbReference>
<protein>
    <submittedName>
        <fullName evidence="6">RNA polymerase sigma-70 factor, ECF subfamily</fullName>
    </submittedName>
</protein>
<reference evidence="7" key="1">
    <citation type="submission" date="2016-10" db="EMBL/GenBank/DDBJ databases">
        <authorList>
            <person name="Varghese N."/>
            <person name="Submissions S."/>
        </authorList>
    </citation>
    <scope>NUCLEOTIDE SEQUENCE [LARGE SCALE GENOMIC DNA]</scope>
    <source>
        <strain evidence="7">CGMCC 4.7042</strain>
    </source>
</reference>
<dbReference type="Pfam" id="PF08281">
    <property type="entry name" value="Sigma70_r4_2"/>
    <property type="match status" value="1"/>
</dbReference>
<dbReference type="AlphaFoldDB" id="A0A1H0C3D9"/>
<keyword evidence="7" id="KW-1185">Reference proteome</keyword>
<dbReference type="InterPro" id="IPR013325">
    <property type="entry name" value="RNA_pol_sigma_r2"/>
</dbReference>
<keyword evidence="3" id="KW-0731">Sigma factor</keyword>
<dbReference type="InterPro" id="IPR052704">
    <property type="entry name" value="ECF_Sigma-70_Domain"/>
</dbReference>
<dbReference type="GeneID" id="40833670"/>
<dbReference type="RefSeq" id="WP_093661270.1">
    <property type="nucleotide sequence ID" value="NZ_FNHI01000029.1"/>
</dbReference>
<name>A0A1H0C3D9_9ACTN</name>
<dbReference type="SUPFAM" id="SSF54427">
    <property type="entry name" value="NTF2-like"/>
    <property type="match status" value="1"/>
</dbReference>
<dbReference type="EMBL" id="FNHI01000029">
    <property type="protein sequence ID" value="SDN52380.1"/>
    <property type="molecule type" value="Genomic_DNA"/>
</dbReference>
<dbReference type="SUPFAM" id="SSF88659">
    <property type="entry name" value="Sigma3 and sigma4 domains of RNA polymerase sigma factors"/>
    <property type="match status" value="1"/>
</dbReference>
<evidence type="ECO:0000313" key="6">
    <source>
        <dbReference type="EMBL" id="SDN52380.1"/>
    </source>
</evidence>
<gene>
    <name evidence="6" type="ORF">SAMN05444921_1292</name>
</gene>
<evidence type="ECO:0000256" key="1">
    <source>
        <dbReference type="ARBA" id="ARBA00010641"/>
    </source>
</evidence>
<dbReference type="STRING" id="1196353.SAMN05444921_1292"/>
<evidence type="ECO:0000256" key="3">
    <source>
        <dbReference type="ARBA" id="ARBA00023082"/>
    </source>
</evidence>
<dbReference type="InterPro" id="IPR013324">
    <property type="entry name" value="RNA_pol_sigma_r3/r4-like"/>
</dbReference>
<dbReference type="SUPFAM" id="SSF88946">
    <property type="entry name" value="Sigma2 domain of RNA polymerase sigma factors"/>
    <property type="match status" value="1"/>
</dbReference>
<evidence type="ECO:0000256" key="2">
    <source>
        <dbReference type="ARBA" id="ARBA00023015"/>
    </source>
</evidence>